<accession>A0A6G1LHZ5</accession>
<feature type="domain" description="Amino acid permease/ SLC12A" evidence="6">
    <location>
        <begin position="4"/>
        <end position="111"/>
    </location>
</feature>
<dbReference type="InterPro" id="IPR050524">
    <property type="entry name" value="APC_YAT"/>
</dbReference>
<evidence type="ECO:0000259" key="6">
    <source>
        <dbReference type="Pfam" id="PF00324"/>
    </source>
</evidence>
<dbReference type="GO" id="GO:0015171">
    <property type="term" value="F:amino acid transmembrane transporter activity"/>
    <property type="evidence" value="ECO:0007669"/>
    <property type="project" value="TreeGrafter"/>
</dbReference>
<dbReference type="InterPro" id="IPR004841">
    <property type="entry name" value="AA-permease/SLC12A_dom"/>
</dbReference>
<keyword evidence="2 5" id="KW-0812">Transmembrane</keyword>
<dbReference type="GO" id="GO:0016020">
    <property type="term" value="C:membrane"/>
    <property type="evidence" value="ECO:0007669"/>
    <property type="project" value="UniProtKB-SubCell"/>
</dbReference>
<dbReference type="Gene3D" id="1.20.1740.10">
    <property type="entry name" value="Amino acid/polyamine transporter I"/>
    <property type="match status" value="1"/>
</dbReference>
<evidence type="ECO:0000313" key="8">
    <source>
        <dbReference type="Proteomes" id="UP000799436"/>
    </source>
</evidence>
<dbReference type="PROSITE" id="PS51257">
    <property type="entry name" value="PROKAR_LIPOPROTEIN"/>
    <property type="match status" value="1"/>
</dbReference>
<evidence type="ECO:0000256" key="4">
    <source>
        <dbReference type="ARBA" id="ARBA00023136"/>
    </source>
</evidence>
<organism evidence="7 8">
    <name type="scientific">Teratosphaeria nubilosa</name>
    <dbReference type="NCBI Taxonomy" id="161662"/>
    <lineage>
        <taxon>Eukaryota</taxon>
        <taxon>Fungi</taxon>
        <taxon>Dikarya</taxon>
        <taxon>Ascomycota</taxon>
        <taxon>Pezizomycotina</taxon>
        <taxon>Dothideomycetes</taxon>
        <taxon>Dothideomycetidae</taxon>
        <taxon>Mycosphaerellales</taxon>
        <taxon>Teratosphaeriaceae</taxon>
        <taxon>Teratosphaeria</taxon>
    </lineage>
</organism>
<evidence type="ECO:0000313" key="7">
    <source>
        <dbReference type="EMBL" id="KAF2772189.1"/>
    </source>
</evidence>
<keyword evidence="8" id="KW-1185">Reference proteome</keyword>
<feature type="transmembrane region" description="Helical" evidence="5">
    <location>
        <begin position="58"/>
        <end position="78"/>
    </location>
</feature>
<dbReference type="EMBL" id="ML995816">
    <property type="protein sequence ID" value="KAF2772189.1"/>
    <property type="molecule type" value="Genomic_DNA"/>
</dbReference>
<keyword evidence="4 5" id="KW-0472">Membrane</keyword>
<protein>
    <recommendedName>
        <fullName evidence="6">Amino acid permease/ SLC12A domain-containing protein</fullName>
    </recommendedName>
</protein>
<dbReference type="Pfam" id="PF00324">
    <property type="entry name" value="AA_permease"/>
    <property type="match status" value="1"/>
</dbReference>
<evidence type="ECO:0000256" key="1">
    <source>
        <dbReference type="ARBA" id="ARBA00004141"/>
    </source>
</evidence>
<evidence type="ECO:0000256" key="3">
    <source>
        <dbReference type="ARBA" id="ARBA00022989"/>
    </source>
</evidence>
<sequence>MGFCGWKHPGPIANGINGFGQCFLQAAVCSCGTEMLALTAAESKNPASDLPRAIKSTLWRFLVIFIGLVLFAGIIVSVHDAGPVTAEKKFGKSPWTIASTHAGVPQMGNVIIWR</sequence>
<reference evidence="7" key="1">
    <citation type="journal article" date="2020" name="Stud. Mycol.">
        <title>101 Dothideomycetes genomes: a test case for predicting lifestyles and emergence of pathogens.</title>
        <authorList>
            <person name="Haridas S."/>
            <person name="Albert R."/>
            <person name="Binder M."/>
            <person name="Bloem J."/>
            <person name="Labutti K."/>
            <person name="Salamov A."/>
            <person name="Andreopoulos B."/>
            <person name="Baker S."/>
            <person name="Barry K."/>
            <person name="Bills G."/>
            <person name="Bluhm B."/>
            <person name="Cannon C."/>
            <person name="Castanera R."/>
            <person name="Culley D."/>
            <person name="Daum C."/>
            <person name="Ezra D."/>
            <person name="Gonzalez J."/>
            <person name="Henrissat B."/>
            <person name="Kuo A."/>
            <person name="Liang C."/>
            <person name="Lipzen A."/>
            <person name="Lutzoni F."/>
            <person name="Magnuson J."/>
            <person name="Mondo S."/>
            <person name="Nolan M."/>
            <person name="Ohm R."/>
            <person name="Pangilinan J."/>
            <person name="Park H.-J."/>
            <person name="Ramirez L."/>
            <person name="Alfaro M."/>
            <person name="Sun H."/>
            <person name="Tritt A."/>
            <person name="Yoshinaga Y."/>
            <person name="Zwiers L.-H."/>
            <person name="Turgeon B."/>
            <person name="Goodwin S."/>
            <person name="Spatafora J."/>
            <person name="Crous P."/>
            <person name="Grigoriev I."/>
        </authorList>
    </citation>
    <scope>NUCLEOTIDE SEQUENCE</scope>
    <source>
        <strain evidence="7">CBS 116005</strain>
    </source>
</reference>
<proteinExistence type="predicted"/>
<name>A0A6G1LHZ5_9PEZI</name>
<dbReference type="PANTHER" id="PTHR43341">
    <property type="entry name" value="AMINO ACID PERMEASE"/>
    <property type="match status" value="1"/>
</dbReference>
<dbReference type="Proteomes" id="UP000799436">
    <property type="component" value="Unassembled WGS sequence"/>
</dbReference>
<evidence type="ECO:0000256" key="2">
    <source>
        <dbReference type="ARBA" id="ARBA00022692"/>
    </source>
</evidence>
<dbReference type="OrthoDB" id="3900342at2759"/>
<dbReference type="PANTHER" id="PTHR43341:SF26">
    <property type="entry name" value="GENERAL AMINO ACID PERMEASE AGP3"/>
    <property type="match status" value="1"/>
</dbReference>
<evidence type="ECO:0000256" key="5">
    <source>
        <dbReference type="SAM" id="Phobius"/>
    </source>
</evidence>
<gene>
    <name evidence="7" type="ORF">EJ03DRAFT_348990</name>
</gene>
<comment type="subcellular location">
    <subcellularLocation>
        <location evidence="1">Membrane</location>
        <topology evidence="1">Multi-pass membrane protein</topology>
    </subcellularLocation>
</comment>
<dbReference type="AlphaFoldDB" id="A0A6G1LHZ5"/>
<keyword evidence="3 5" id="KW-1133">Transmembrane helix</keyword>